<keyword evidence="3" id="KW-0929">Antimicrobial</keyword>
<proteinExistence type="predicted"/>
<keyword evidence="4" id="KW-0044">Antibiotic</keyword>
<dbReference type="RefSeq" id="WP_308701971.1">
    <property type="nucleotide sequence ID" value="NZ_AP027463.1"/>
</dbReference>
<evidence type="ECO:0000256" key="2">
    <source>
        <dbReference type="ARBA" id="ARBA00022525"/>
    </source>
</evidence>
<comment type="subcellular location">
    <subcellularLocation>
        <location evidence="1">Secreted</location>
    </subcellularLocation>
</comment>
<evidence type="ECO:0000256" key="1">
    <source>
        <dbReference type="ARBA" id="ARBA00004613"/>
    </source>
</evidence>
<sequence length="64" mass="6225">MLAELTGVGISSGIAATIIDWINAGLTVGTILTLISGVASGGSWLLAGAKTALKSGGKKAAIAW</sequence>
<dbReference type="Gene3D" id="1.20.225.10">
    <property type="entry name" value="Bacteriocin AS-48"/>
    <property type="match status" value="1"/>
</dbReference>
<evidence type="ECO:0000256" key="3">
    <source>
        <dbReference type="ARBA" id="ARBA00022529"/>
    </source>
</evidence>
<dbReference type="EMBL" id="JAVCWF010000001">
    <property type="protein sequence ID" value="MDQ7936125.1"/>
    <property type="molecule type" value="Genomic_DNA"/>
</dbReference>
<keyword evidence="2" id="KW-0964">Secreted</keyword>
<gene>
    <name evidence="6" type="ORF">RA086_00485</name>
</gene>
<keyword evidence="7" id="KW-1185">Reference proteome</keyword>
<dbReference type="InterPro" id="IPR009086">
    <property type="entry name" value="Bacteriocin_AS48"/>
</dbReference>
<name>A0ABU1A707_9LACO</name>
<keyword evidence="5" id="KW-0078">Bacteriocin</keyword>
<dbReference type="Proteomes" id="UP001227831">
    <property type="component" value="Unassembled WGS sequence"/>
</dbReference>
<reference evidence="6 7" key="1">
    <citation type="journal article" date="2023" name="Int. J. Syst. Evol. Microbiol.">
        <title>Lactiplantibacillus brownii sp. nov., a novel psychrotolerant species isolated from sauerkraut.</title>
        <authorList>
            <person name="Heng Y.C."/>
            <person name="Silvaraju S."/>
            <person name="Lee J.K.Y."/>
            <person name="Kittelmann S."/>
        </authorList>
    </citation>
    <scope>NUCLEOTIDE SEQUENCE [LARGE SCALE GENOMIC DNA]</scope>
    <source>
        <strain evidence="6 7">WILCCON 0030</strain>
    </source>
</reference>
<comment type="caution">
    <text evidence="6">The sequence shown here is derived from an EMBL/GenBank/DDBJ whole genome shotgun (WGS) entry which is preliminary data.</text>
</comment>
<dbReference type="InterPro" id="IPR020038">
    <property type="entry name" value="Circ_bacteriocin"/>
</dbReference>
<evidence type="ECO:0000313" key="7">
    <source>
        <dbReference type="Proteomes" id="UP001227831"/>
    </source>
</evidence>
<evidence type="ECO:0000256" key="5">
    <source>
        <dbReference type="ARBA" id="ARBA00023048"/>
    </source>
</evidence>
<dbReference type="SUPFAM" id="SSF47869">
    <property type="entry name" value="Bacteriocin AS-48"/>
    <property type="match status" value="1"/>
</dbReference>
<organism evidence="6 7">
    <name type="scientific">Lactiplantibacillus brownii</name>
    <dbReference type="NCBI Taxonomy" id="3069269"/>
    <lineage>
        <taxon>Bacteria</taxon>
        <taxon>Bacillati</taxon>
        <taxon>Bacillota</taxon>
        <taxon>Bacilli</taxon>
        <taxon>Lactobacillales</taxon>
        <taxon>Lactobacillaceae</taxon>
        <taxon>Lactiplantibacillus</taxon>
    </lineage>
</organism>
<dbReference type="Pfam" id="PF09221">
    <property type="entry name" value="Bacteriocin_IId"/>
    <property type="match status" value="1"/>
</dbReference>
<evidence type="ECO:0000313" key="6">
    <source>
        <dbReference type="EMBL" id="MDQ7936125.1"/>
    </source>
</evidence>
<evidence type="ECO:0000256" key="4">
    <source>
        <dbReference type="ARBA" id="ARBA00023022"/>
    </source>
</evidence>
<accession>A0ABU1A707</accession>
<protein>
    <submittedName>
        <fullName evidence="6">Uberolysin/carnocyclin family circular bacteriocin</fullName>
    </submittedName>
</protein>